<dbReference type="Pfam" id="PF08240">
    <property type="entry name" value="ADH_N"/>
    <property type="match status" value="1"/>
</dbReference>
<accession>A0A329M0Y8</accession>
<dbReference type="InterPro" id="IPR011032">
    <property type="entry name" value="GroES-like_sf"/>
</dbReference>
<evidence type="ECO:0000313" key="7">
    <source>
        <dbReference type="Proteomes" id="UP000250369"/>
    </source>
</evidence>
<evidence type="ECO:0000256" key="4">
    <source>
        <dbReference type="RuleBase" id="RU361277"/>
    </source>
</evidence>
<keyword evidence="3" id="KW-0560">Oxidoreductase</keyword>
<protein>
    <recommendedName>
        <fullName evidence="5">Enoyl reductase (ER) domain-containing protein</fullName>
    </recommendedName>
</protein>
<dbReference type="InterPro" id="IPR013149">
    <property type="entry name" value="ADH-like_C"/>
</dbReference>
<evidence type="ECO:0000256" key="1">
    <source>
        <dbReference type="ARBA" id="ARBA00022723"/>
    </source>
</evidence>
<keyword evidence="7" id="KW-1185">Reference proteome</keyword>
<dbReference type="Pfam" id="PF00107">
    <property type="entry name" value="ADH_zinc_N"/>
    <property type="match status" value="1"/>
</dbReference>
<keyword evidence="2 4" id="KW-0862">Zinc</keyword>
<dbReference type="Proteomes" id="UP000250369">
    <property type="component" value="Unassembled WGS sequence"/>
</dbReference>
<dbReference type="EMBL" id="QMFB01000030">
    <property type="protein sequence ID" value="RAV13292.1"/>
    <property type="molecule type" value="Genomic_DNA"/>
</dbReference>
<evidence type="ECO:0000259" key="5">
    <source>
        <dbReference type="SMART" id="SM00829"/>
    </source>
</evidence>
<dbReference type="GO" id="GO:0016491">
    <property type="term" value="F:oxidoreductase activity"/>
    <property type="evidence" value="ECO:0007669"/>
    <property type="project" value="UniProtKB-KW"/>
</dbReference>
<feature type="domain" description="Enoyl reductase (ER)" evidence="5">
    <location>
        <begin position="17"/>
        <end position="341"/>
    </location>
</feature>
<dbReference type="SMART" id="SM00829">
    <property type="entry name" value="PKS_ER"/>
    <property type="match status" value="1"/>
</dbReference>
<comment type="similarity">
    <text evidence="4">Belongs to the zinc-containing alcohol dehydrogenase family.</text>
</comment>
<dbReference type="InterPro" id="IPR036291">
    <property type="entry name" value="NAD(P)-bd_dom_sf"/>
</dbReference>
<sequence length="345" mass="37775">MTKETAGMETRAWIWNGSIVPELTSLPLPELREHDVLVKIRAIGICATDLHIMKRSAIFAEPPYALGHEAAGEVIKVGGAVTRVRVGDRCTLDPSIGCGSCNACLSGDKHQCVRNREYGINQSGFWQEYVVIPENNLYILPESIGYDEASQCETIHVCLGGMDKVQLRGGERAIIIGDGPTGLFFARLCRLMGASHVTVAGSRKKRLELALAYGADEAFSIREKDALSVVEERSFDVVIEAVGKAETIQLAQKLVANKGRVLLFGLPEHKVEFDVMDLILREITCIGSANAPRVWPRVIELLASERISVAPMITDRFPYEQLDQAIACAFAGGQERIKVIVENNG</sequence>
<comment type="caution">
    <text evidence="6">The sequence shown here is derived from an EMBL/GenBank/DDBJ whole genome shotgun (WGS) entry which is preliminary data.</text>
</comment>
<reference evidence="6 7" key="1">
    <citation type="journal article" date="2009" name="Int. J. Syst. Evol. Microbiol.">
        <title>Paenibacillus contaminans sp. nov., isolated from a contaminated laboratory plate.</title>
        <authorList>
            <person name="Chou J.H."/>
            <person name="Lee J.H."/>
            <person name="Lin M.C."/>
            <person name="Chang P.S."/>
            <person name="Arun A.B."/>
            <person name="Young C.C."/>
            <person name="Chen W.M."/>
        </authorList>
    </citation>
    <scope>NUCLEOTIDE SEQUENCE [LARGE SCALE GENOMIC DNA]</scope>
    <source>
        <strain evidence="6 7">CKOBP-6</strain>
    </source>
</reference>
<dbReference type="Gene3D" id="3.40.50.720">
    <property type="entry name" value="NAD(P)-binding Rossmann-like Domain"/>
    <property type="match status" value="1"/>
</dbReference>
<evidence type="ECO:0000256" key="2">
    <source>
        <dbReference type="ARBA" id="ARBA00022833"/>
    </source>
</evidence>
<evidence type="ECO:0000313" key="6">
    <source>
        <dbReference type="EMBL" id="RAV13292.1"/>
    </source>
</evidence>
<proteinExistence type="inferred from homology"/>
<dbReference type="PANTHER" id="PTHR43401">
    <property type="entry name" value="L-THREONINE 3-DEHYDROGENASE"/>
    <property type="match status" value="1"/>
</dbReference>
<keyword evidence="1 4" id="KW-0479">Metal-binding</keyword>
<evidence type="ECO:0000256" key="3">
    <source>
        <dbReference type="ARBA" id="ARBA00023002"/>
    </source>
</evidence>
<dbReference type="Gene3D" id="3.90.180.10">
    <property type="entry name" value="Medium-chain alcohol dehydrogenases, catalytic domain"/>
    <property type="match status" value="1"/>
</dbReference>
<dbReference type="InterPro" id="IPR013154">
    <property type="entry name" value="ADH-like_N"/>
</dbReference>
<dbReference type="GO" id="GO:0008270">
    <property type="term" value="F:zinc ion binding"/>
    <property type="evidence" value="ECO:0007669"/>
    <property type="project" value="InterPro"/>
</dbReference>
<dbReference type="AlphaFoldDB" id="A0A329M0Y8"/>
<dbReference type="PROSITE" id="PS00059">
    <property type="entry name" value="ADH_ZINC"/>
    <property type="match status" value="1"/>
</dbReference>
<dbReference type="InterPro" id="IPR020843">
    <property type="entry name" value="ER"/>
</dbReference>
<gene>
    <name evidence="6" type="ORF">DQG23_33330</name>
</gene>
<dbReference type="PANTHER" id="PTHR43401:SF2">
    <property type="entry name" value="L-THREONINE 3-DEHYDROGENASE"/>
    <property type="match status" value="1"/>
</dbReference>
<dbReference type="InterPro" id="IPR050129">
    <property type="entry name" value="Zn_alcohol_dh"/>
</dbReference>
<dbReference type="SUPFAM" id="SSF51735">
    <property type="entry name" value="NAD(P)-binding Rossmann-fold domains"/>
    <property type="match status" value="1"/>
</dbReference>
<comment type="cofactor">
    <cofactor evidence="4">
        <name>Zn(2+)</name>
        <dbReference type="ChEBI" id="CHEBI:29105"/>
    </cofactor>
</comment>
<name>A0A329M0Y8_9BACL</name>
<dbReference type="SUPFAM" id="SSF50129">
    <property type="entry name" value="GroES-like"/>
    <property type="match status" value="1"/>
</dbReference>
<organism evidence="6 7">
    <name type="scientific">Paenibacillus contaminans</name>
    <dbReference type="NCBI Taxonomy" id="450362"/>
    <lineage>
        <taxon>Bacteria</taxon>
        <taxon>Bacillati</taxon>
        <taxon>Bacillota</taxon>
        <taxon>Bacilli</taxon>
        <taxon>Bacillales</taxon>
        <taxon>Paenibacillaceae</taxon>
        <taxon>Paenibacillus</taxon>
    </lineage>
</organism>
<dbReference type="InterPro" id="IPR002328">
    <property type="entry name" value="ADH_Zn_CS"/>
</dbReference>